<reference evidence="1 2" key="1">
    <citation type="submission" date="2019-06" db="EMBL/GenBank/DDBJ databases">
        <authorList>
            <person name="Meng X."/>
        </authorList>
    </citation>
    <scope>NUCLEOTIDE SEQUENCE [LARGE SCALE GENOMIC DNA]</scope>
    <source>
        <strain evidence="1 2">M625</strain>
    </source>
</reference>
<comment type="caution">
    <text evidence="1">The sequence shown here is derived from an EMBL/GenBank/DDBJ whole genome shotgun (WGS) entry which is preliminary data.</text>
</comment>
<evidence type="ECO:0008006" key="3">
    <source>
        <dbReference type="Google" id="ProtNLM"/>
    </source>
</evidence>
<evidence type="ECO:0000313" key="2">
    <source>
        <dbReference type="Proteomes" id="UP000315540"/>
    </source>
</evidence>
<organism evidence="1 2">
    <name type="scientific">Aquimarina algicola</name>
    <dbReference type="NCBI Taxonomy" id="2589995"/>
    <lineage>
        <taxon>Bacteria</taxon>
        <taxon>Pseudomonadati</taxon>
        <taxon>Bacteroidota</taxon>
        <taxon>Flavobacteriia</taxon>
        <taxon>Flavobacteriales</taxon>
        <taxon>Flavobacteriaceae</taxon>
        <taxon>Aquimarina</taxon>
    </lineage>
</organism>
<proteinExistence type="predicted"/>
<dbReference type="Proteomes" id="UP000315540">
    <property type="component" value="Unassembled WGS sequence"/>
</dbReference>
<evidence type="ECO:0000313" key="1">
    <source>
        <dbReference type="EMBL" id="TPN82796.1"/>
    </source>
</evidence>
<sequence length="187" mass="21933">MISLEDIKEKIPPTIEIPKEFDLFYEWTKEHEEEVISGCFEWRSNYAEFIEGWFGANKAEKFGMFGAGSTGNIYAFWINENGTQKIVHIGSEGEEMLIIADNFIDFLRFLAIGYDDPSEDMNKTIFDYYIGEYGEEEGQEELEYYVNTEFQNWVRETFNVTIPKKGIEIINISDKTFEIWVEENSLN</sequence>
<dbReference type="AlphaFoldDB" id="A0A504IWN4"/>
<dbReference type="InterPro" id="IPR037883">
    <property type="entry name" value="Knr4/Smi1-like_sf"/>
</dbReference>
<dbReference type="OrthoDB" id="9816539at2"/>
<keyword evidence="2" id="KW-1185">Reference proteome</keyword>
<name>A0A504IWN4_9FLAO</name>
<dbReference type="RefSeq" id="WP_140596063.1">
    <property type="nucleotide sequence ID" value="NZ_VFWZ01000008.1"/>
</dbReference>
<gene>
    <name evidence="1" type="ORF">FHK87_20430</name>
</gene>
<protein>
    <recommendedName>
        <fullName evidence="3">SMI1/KNR4 family protein</fullName>
    </recommendedName>
</protein>
<accession>A0A504IWN4</accession>
<dbReference type="EMBL" id="VFWZ01000008">
    <property type="protein sequence ID" value="TPN82796.1"/>
    <property type="molecule type" value="Genomic_DNA"/>
</dbReference>
<dbReference type="SUPFAM" id="SSF160631">
    <property type="entry name" value="SMI1/KNR4-like"/>
    <property type="match status" value="1"/>
</dbReference>